<evidence type="ECO:0000313" key="3">
    <source>
        <dbReference type="Proteomes" id="UP001175228"/>
    </source>
</evidence>
<reference evidence="2" key="1">
    <citation type="submission" date="2023-06" db="EMBL/GenBank/DDBJ databases">
        <authorList>
            <consortium name="Lawrence Berkeley National Laboratory"/>
            <person name="Ahrendt S."/>
            <person name="Sahu N."/>
            <person name="Indic B."/>
            <person name="Wong-Bajracharya J."/>
            <person name="Merenyi Z."/>
            <person name="Ke H.-M."/>
            <person name="Monk M."/>
            <person name="Kocsube S."/>
            <person name="Drula E."/>
            <person name="Lipzen A."/>
            <person name="Balint B."/>
            <person name="Henrissat B."/>
            <person name="Andreopoulos B."/>
            <person name="Martin F.M."/>
            <person name="Harder C.B."/>
            <person name="Rigling D."/>
            <person name="Ford K.L."/>
            <person name="Foster G.D."/>
            <person name="Pangilinan J."/>
            <person name="Papanicolaou A."/>
            <person name="Barry K."/>
            <person name="LaButti K."/>
            <person name="Viragh M."/>
            <person name="Koriabine M."/>
            <person name="Yan M."/>
            <person name="Riley R."/>
            <person name="Champramary S."/>
            <person name="Plett K.L."/>
            <person name="Tsai I.J."/>
            <person name="Slot J."/>
            <person name="Sipos G."/>
            <person name="Plett J."/>
            <person name="Nagy L.G."/>
            <person name="Grigoriev I.V."/>
        </authorList>
    </citation>
    <scope>NUCLEOTIDE SEQUENCE</scope>
    <source>
        <strain evidence="2">HWK02</strain>
    </source>
</reference>
<dbReference type="AlphaFoldDB" id="A0AA39UL73"/>
<accession>A0AA39UL73</accession>
<keyword evidence="3" id="KW-1185">Reference proteome</keyword>
<evidence type="ECO:0000313" key="2">
    <source>
        <dbReference type="EMBL" id="KAK0493917.1"/>
    </source>
</evidence>
<proteinExistence type="predicted"/>
<keyword evidence="1" id="KW-0812">Transmembrane</keyword>
<keyword evidence="1" id="KW-1133">Transmembrane helix</keyword>
<gene>
    <name evidence="2" type="ORF">EDD18DRAFT_1355825</name>
</gene>
<feature type="transmembrane region" description="Helical" evidence="1">
    <location>
        <begin position="83"/>
        <end position="107"/>
    </location>
</feature>
<comment type="caution">
    <text evidence="2">The sequence shown here is derived from an EMBL/GenBank/DDBJ whole genome shotgun (WGS) entry which is preliminary data.</text>
</comment>
<evidence type="ECO:0000256" key="1">
    <source>
        <dbReference type="SAM" id="Phobius"/>
    </source>
</evidence>
<protein>
    <submittedName>
        <fullName evidence="2">Uncharacterized protein</fullName>
    </submittedName>
</protein>
<name>A0AA39UL73_9AGAR</name>
<dbReference type="EMBL" id="JAUEPU010000022">
    <property type="protein sequence ID" value="KAK0493917.1"/>
    <property type="molecule type" value="Genomic_DNA"/>
</dbReference>
<keyword evidence="1" id="KW-0472">Membrane</keyword>
<sequence length="171" mass="19543">MKDHRFKKSKQGWSNKKNASTRFIADVAKLNTVEPDPKVIRRSERKIDLLSAVHQLIPVLFQDYSSSAPIYIGPNQTTWLSSIFYYVLIFSYIFAVLYISYCTWIAYLNSTNQFIDAEVSPQQRPRSQYIPVGIVLHMVQAASRSFTDLAVLWILSSAFEATQPTLRPSSS</sequence>
<dbReference type="Proteomes" id="UP001175228">
    <property type="component" value="Unassembled WGS sequence"/>
</dbReference>
<organism evidence="2 3">
    <name type="scientific">Armillaria luteobubalina</name>
    <dbReference type="NCBI Taxonomy" id="153913"/>
    <lineage>
        <taxon>Eukaryota</taxon>
        <taxon>Fungi</taxon>
        <taxon>Dikarya</taxon>
        <taxon>Basidiomycota</taxon>
        <taxon>Agaricomycotina</taxon>
        <taxon>Agaricomycetes</taxon>
        <taxon>Agaricomycetidae</taxon>
        <taxon>Agaricales</taxon>
        <taxon>Marasmiineae</taxon>
        <taxon>Physalacriaceae</taxon>
        <taxon>Armillaria</taxon>
    </lineage>
</organism>